<dbReference type="OrthoDB" id="424012at2759"/>
<dbReference type="RefSeq" id="XP_041441176.1">
    <property type="nucleotide sequence ID" value="XM_041585242.1"/>
</dbReference>
<keyword evidence="5" id="KW-0378">Hydrolase</keyword>
<dbReference type="GeneID" id="734402"/>
<feature type="domain" description="Histone deacetylase" evidence="10">
    <location>
        <begin position="28"/>
        <end position="323"/>
    </location>
</feature>
<comment type="subcellular location">
    <subcellularLocation>
        <location evidence="2">Cytoplasm</location>
    </subcellularLocation>
    <subcellularLocation>
        <location evidence="1">Nucleus</location>
    </subcellularLocation>
</comment>
<evidence type="ECO:0000313" key="17">
    <source>
        <dbReference type="RefSeq" id="XP_041441175.1"/>
    </source>
</evidence>
<dbReference type="FunFam" id="3.40.800.20:FF:000005">
    <property type="entry name" value="histone deacetylase 6"/>
    <property type="match status" value="1"/>
</dbReference>
<dbReference type="InterPro" id="IPR023696">
    <property type="entry name" value="Ureohydrolase_dom_sf"/>
</dbReference>
<evidence type="ECO:0000313" key="12">
    <source>
        <dbReference type="RefSeq" id="XP_041441169.1"/>
    </source>
</evidence>
<dbReference type="SUPFAM" id="SSF52768">
    <property type="entry name" value="Arginase/deacetylase"/>
    <property type="match status" value="1"/>
</dbReference>
<evidence type="ECO:0000256" key="8">
    <source>
        <dbReference type="ARBA" id="ARBA00049193"/>
    </source>
</evidence>
<dbReference type="RefSeq" id="XP_041441177.1">
    <property type="nucleotide sequence ID" value="XM_041585243.1"/>
</dbReference>
<proteinExistence type="inferred from homology"/>
<dbReference type="Pfam" id="PF00850">
    <property type="entry name" value="Hist_deacetyl"/>
    <property type="match status" value="1"/>
</dbReference>
<evidence type="ECO:0000313" key="16">
    <source>
        <dbReference type="RefSeq" id="XP_041441173.1"/>
    </source>
</evidence>
<comment type="catalytic activity">
    <reaction evidence="9">
        <text>N(6)-acetyl-L-lysyl-[histone] + H2O = L-lysyl-[histone] + acetate</text>
        <dbReference type="Rhea" id="RHEA:58196"/>
        <dbReference type="Rhea" id="RHEA-COMP:9845"/>
        <dbReference type="Rhea" id="RHEA-COMP:11338"/>
        <dbReference type="ChEBI" id="CHEBI:15377"/>
        <dbReference type="ChEBI" id="CHEBI:29969"/>
        <dbReference type="ChEBI" id="CHEBI:30089"/>
        <dbReference type="ChEBI" id="CHEBI:61930"/>
        <dbReference type="EC" id="3.5.1.98"/>
    </reaction>
    <physiologicalReaction direction="left-to-right" evidence="9">
        <dbReference type="Rhea" id="RHEA:58197"/>
    </physiologicalReaction>
</comment>
<dbReference type="PANTHER" id="PTHR10625:SF43">
    <property type="entry name" value="POLYAMINE DEACETYLASE HDAC10"/>
    <property type="match status" value="1"/>
</dbReference>
<evidence type="ECO:0000256" key="1">
    <source>
        <dbReference type="ARBA" id="ARBA00004123"/>
    </source>
</evidence>
<dbReference type="GO" id="GO:0106048">
    <property type="term" value="P:spermidine deacetylation"/>
    <property type="evidence" value="ECO:0000318"/>
    <property type="project" value="GO_Central"/>
</dbReference>
<dbReference type="GO" id="GO:0141221">
    <property type="term" value="F:histone deacetylase activity, hydrolytic mechanism"/>
    <property type="evidence" value="ECO:0007669"/>
    <property type="project" value="UniProtKB-EC"/>
</dbReference>
<evidence type="ECO:0000313" key="20">
    <source>
        <dbReference type="RefSeq" id="XP_041441178.1"/>
    </source>
</evidence>
<keyword evidence="4" id="KW-0963">Cytoplasm</keyword>
<dbReference type="GO" id="GO:0005737">
    <property type="term" value="C:cytoplasm"/>
    <property type="evidence" value="ECO:0000318"/>
    <property type="project" value="GO_Central"/>
</dbReference>
<evidence type="ECO:0000256" key="2">
    <source>
        <dbReference type="ARBA" id="ARBA00004496"/>
    </source>
</evidence>
<evidence type="ECO:0000256" key="5">
    <source>
        <dbReference type="ARBA" id="ARBA00022801"/>
    </source>
</evidence>
<evidence type="ECO:0000313" key="14">
    <source>
        <dbReference type="RefSeq" id="XP_041441171.1"/>
    </source>
</evidence>
<dbReference type="GO" id="GO:0005634">
    <property type="term" value="C:nucleus"/>
    <property type="evidence" value="ECO:0007669"/>
    <property type="project" value="UniProtKB-SubCell"/>
</dbReference>
<dbReference type="GO" id="GO:0040029">
    <property type="term" value="P:epigenetic regulation of gene expression"/>
    <property type="evidence" value="ECO:0007669"/>
    <property type="project" value="TreeGrafter"/>
</dbReference>
<dbReference type="CDD" id="cd11683">
    <property type="entry name" value="HDAC10"/>
    <property type="match status" value="1"/>
</dbReference>
<dbReference type="Gene3D" id="3.40.800.20">
    <property type="entry name" value="Histone deacetylase domain"/>
    <property type="match status" value="1"/>
</dbReference>
<dbReference type="InterPro" id="IPR000286">
    <property type="entry name" value="HDACs"/>
</dbReference>
<evidence type="ECO:0000256" key="9">
    <source>
        <dbReference type="ARBA" id="ARBA00049416"/>
    </source>
</evidence>
<evidence type="ECO:0000256" key="7">
    <source>
        <dbReference type="ARBA" id="ARBA00049136"/>
    </source>
</evidence>
<comment type="catalytic activity">
    <reaction evidence="8">
        <text>N(6)-(2E)-butenoyl-L-lysyl-[protein] + H2O = (2E)-2-butenoate + L-lysyl-[protein]</text>
        <dbReference type="Rhea" id="RHEA:69172"/>
        <dbReference type="Rhea" id="RHEA-COMP:9752"/>
        <dbReference type="Rhea" id="RHEA-COMP:13707"/>
        <dbReference type="ChEBI" id="CHEBI:15377"/>
        <dbReference type="ChEBI" id="CHEBI:29969"/>
        <dbReference type="ChEBI" id="CHEBI:35899"/>
        <dbReference type="ChEBI" id="CHEBI:137954"/>
    </reaction>
    <physiologicalReaction direction="left-to-right" evidence="8">
        <dbReference type="Rhea" id="RHEA:69173"/>
    </physiologicalReaction>
</comment>
<evidence type="ECO:0000256" key="6">
    <source>
        <dbReference type="ARBA" id="ARBA00023242"/>
    </source>
</evidence>
<reference evidence="12 13" key="1">
    <citation type="submission" date="2025-04" db="UniProtKB">
        <authorList>
            <consortium name="RefSeq"/>
        </authorList>
    </citation>
    <scope>IDENTIFICATION</scope>
    <source>
        <strain evidence="12 13">J_2021</strain>
        <tissue evidence="12 13">Erythrocytes</tissue>
    </source>
</reference>
<gene>
    <name evidence="12 13 14 15 16 17 18 19 20" type="primary">hdac10.L</name>
    <name evidence="12 13 14 15 16 17 18 19 20" type="synonym">hdac10</name>
</gene>
<dbReference type="AlphaFoldDB" id="A0A8J1MHH6"/>
<accession>A0A8J1MHH6</accession>
<dbReference type="Proteomes" id="UP000186698">
    <property type="component" value="Chromosome 3L"/>
</dbReference>
<dbReference type="PRINTS" id="PR01270">
    <property type="entry name" value="HDASUPER"/>
</dbReference>
<dbReference type="CTD" id="734402"/>
<dbReference type="RefSeq" id="XP_041441178.1">
    <property type="nucleotide sequence ID" value="XM_041585244.1"/>
</dbReference>
<evidence type="ECO:0000256" key="4">
    <source>
        <dbReference type="ARBA" id="ARBA00022490"/>
    </source>
</evidence>
<dbReference type="RefSeq" id="XP_041441175.1">
    <property type="nucleotide sequence ID" value="XM_041585241.1"/>
</dbReference>
<comment type="similarity">
    <text evidence="3">Belongs to the histone deacetylase family. HD type 2 subfamily.</text>
</comment>
<evidence type="ECO:0000313" key="18">
    <source>
        <dbReference type="RefSeq" id="XP_041441176.1"/>
    </source>
</evidence>
<dbReference type="RefSeq" id="XP_041441173.1">
    <property type="nucleotide sequence ID" value="XM_041585239.1"/>
</dbReference>
<dbReference type="PANTHER" id="PTHR10625">
    <property type="entry name" value="HISTONE DEACETYLASE HDAC1-RELATED"/>
    <property type="match status" value="1"/>
</dbReference>
<organism evidence="11 15">
    <name type="scientific">Xenopus laevis</name>
    <name type="common">African clawed frog</name>
    <dbReference type="NCBI Taxonomy" id="8355"/>
    <lineage>
        <taxon>Eukaryota</taxon>
        <taxon>Metazoa</taxon>
        <taxon>Chordata</taxon>
        <taxon>Craniata</taxon>
        <taxon>Vertebrata</taxon>
        <taxon>Euteleostomi</taxon>
        <taxon>Amphibia</taxon>
        <taxon>Batrachia</taxon>
        <taxon>Anura</taxon>
        <taxon>Pipoidea</taxon>
        <taxon>Pipidae</taxon>
        <taxon>Xenopodinae</taxon>
        <taxon>Xenopus</taxon>
        <taxon>Xenopus</taxon>
    </lineage>
</organism>
<evidence type="ECO:0000313" key="11">
    <source>
        <dbReference type="Proteomes" id="UP000186698"/>
    </source>
</evidence>
<dbReference type="GO" id="GO:0019213">
    <property type="term" value="F:deacetylase activity"/>
    <property type="evidence" value="ECO:0000318"/>
    <property type="project" value="GO_Central"/>
</dbReference>
<dbReference type="RefSeq" id="XP_041441169.1">
    <property type="nucleotide sequence ID" value="XM_041585235.1"/>
</dbReference>
<keyword evidence="11" id="KW-1185">Reference proteome</keyword>
<evidence type="ECO:0000313" key="19">
    <source>
        <dbReference type="RefSeq" id="XP_041441177.1"/>
    </source>
</evidence>
<evidence type="ECO:0000256" key="3">
    <source>
        <dbReference type="ARBA" id="ARBA00007738"/>
    </source>
</evidence>
<sequence length="705" mass="79438">MACGTALVYDEEMMSYKLLWDDPECSIEVPERLSSSYKRLQDYDLVKRCIQLPVREATDEEITLVHSHDYLQVVKSTQTMNEKELKEISQKYTAVFYHQNSFRCAKLSLGGTLQLVDAILTREVQNGMAIVRPPGHHSQRNQGNGFCVFNNVAIAAEYAKKKYKLERILIVDWDVHHGQGIQYIFEEDPSVLYFSWHRYEHKTFWPYLRESDYDVIGRGKGTGFNINLPWNKVGMGNADYIAAFFHVLLPLAFEFNPELVLVSAGYDSAIGDPEGRMCATPECFSHLTNMLMNLAGGKLCAVLEGGYNLRSLAESVCMTVRTLLGDPLPRLTGEMTPCHSALESIQNVRAAHTPYWKCLLYNEIKSAHDPSSEGDSQHSSDQQQNFDTAMFDIFLDSHMKKIEFAVPPLRTCAVLPEGCCLALPDGVLVEEKTATREHIIACSSSLPNELLEKETMLATLGKMLVILNKLLEYQTMNSIVLSPDSSVCATFAIKHVLASPVKRLLCINIGDLGILHEFDNDGEYVCLNICGTYPTGMSNRQIYLKWTESPNEYSSFFYIIFCCILPLAYNYQPDFIIITTGSNRTIGDKDISLLISLLQGLANGRILTIIPETEPKLGQKLVKCLSDSPGEKHFGPHRAPSLENIQNLKEKLDIIEKEWKMLQCSGAVNDPQELRTKRLKNRNMIVMEQAKAQGQTVVGQRGRRI</sequence>
<dbReference type="RefSeq" id="XP_041441172.1">
    <property type="nucleotide sequence ID" value="XM_041585238.1"/>
</dbReference>
<name>A0A8J1MHH6_XENLA</name>
<evidence type="ECO:0000313" key="15">
    <source>
        <dbReference type="RefSeq" id="XP_041441172.1"/>
    </source>
</evidence>
<evidence type="ECO:0000259" key="10">
    <source>
        <dbReference type="Pfam" id="PF00850"/>
    </source>
</evidence>
<evidence type="ECO:0000313" key="13">
    <source>
        <dbReference type="RefSeq" id="XP_041441170.1"/>
    </source>
</evidence>
<dbReference type="RefSeq" id="XP_041441170.1">
    <property type="nucleotide sequence ID" value="XM_041585236.1"/>
</dbReference>
<dbReference type="InterPro" id="IPR037138">
    <property type="entry name" value="His_deacetylse_dom_sf"/>
</dbReference>
<keyword evidence="6" id="KW-0539">Nucleus</keyword>
<protein>
    <submittedName>
        <fullName evidence="12 13">Histone deacetylase 10 L homeolog isoform X1</fullName>
    </submittedName>
</protein>
<dbReference type="RefSeq" id="XP_041441171.1">
    <property type="nucleotide sequence ID" value="XM_041585237.1"/>
</dbReference>
<dbReference type="GO" id="GO:0005829">
    <property type="term" value="C:cytosol"/>
    <property type="evidence" value="ECO:0000318"/>
    <property type="project" value="GO_Central"/>
</dbReference>
<comment type="catalytic activity">
    <reaction evidence="7">
        <text>N(6)-acetyl-L-lysyl-[protein] + H2O = L-lysyl-[protein] + acetate</text>
        <dbReference type="Rhea" id="RHEA:58108"/>
        <dbReference type="Rhea" id="RHEA-COMP:9752"/>
        <dbReference type="Rhea" id="RHEA-COMP:10731"/>
        <dbReference type="ChEBI" id="CHEBI:15377"/>
        <dbReference type="ChEBI" id="CHEBI:29969"/>
        <dbReference type="ChEBI" id="CHEBI:30089"/>
        <dbReference type="ChEBI" id="CHEBI:61930"/>
    </reaction>
    <physiologicalReaction direction="left-to-right" evidence="7">
        <dbReference type="Rhea" id="RHEA:58109"/>
    </physiologicalReaction>
</comment>
<dbReference type="InterPro" id="IPR023801">
    <property type="entry name" value="His_deacetylse_dom"/>
</dbReference>